<organism evidence="2 3">
    <name type="scientific">Nocardiopsis mangrovi</name>
    <dbReference type="NCBI Taxonomy" id="1179818"/>
    <lineage>
        <taxon>Bacteria</taxon>
        <taxon>Bacillati</taxon>
        <taxon>Actinomycetota</taxon>
        <taxon>Actinomycetes</taxon>
        <taxon>Streptosporangiales</taxon>
        <taxon>Nocardiopsidaceae</taxon>
        <taxon>Nocardiopsis</taxon>
    </lineage>
</organism>
<dbReference type="Proteomes" id="UP001595923">
    <property type="component" value="Unassembled WGS sequence"/>
</dbReference>
<evidence type="ECO:0000313" key="3">
    <source>
        <dbReference type="Proteomes" id="UP001595923"/>
    </source>
</evidence>
<protein>
    <submittedName>
        <fullName evidence="2">Uncharacterized protein</fullName>
    </submittedName>
</protein>
<accession>A0ABV9DT22</accession>
<comment type="caution">
    <text evidence="2">The sequence shown here is derived from an EMBL/GenBank/DDBJ whole genome shotgun (WGS) entry which is preliminary data.</text>
</comment>
<proteinExistence type="predicted"/>
<dbReference type="RefSeq" id="WP_378572890.1">
    <property type="nucleotide sequence ID" value="NZ_JBHSFQ010000006.1"/>
</dbReference>
<name>A0ABV9DT22_9ACTN</name>
<evidence type="ECO:0000256" key="1">
    <source>
        <dbReference type="SAM" id="MobiDB-lite"/>
    </source>
</evidence>
<reference evidence="3" key="1">
    <citation type="journal article" date="2019" name="Int. J. Syst. Evol. Microbiol.">
        <title>The Global Catalogue of Microorganisms (GCM) 10K type strain sequencing project: providing services to taxonomists for standard genome sequencing and annotation.</title>
        <authorList>
            <consortium name="The Broad Institute Genomics Platform"/>
            <consortium name="The Broad Institute Genome Sequencing Center for Infectious Disease"/>
            <person name="Wu L."/>
            <person name="Ma J."/>
        </authorList>
    </citation>
    <scope>NUCLEOTIDE SEQUENCE [LARGE SCALE GENOMIC DNA]</scope>
    <source>
        <strain evidence="3">XZYJ18</strain>
    </source>
</reference>
<gene>
    <name evidence="2" type="ORF">ACFO4E_09275</name>
</gene>
<dbReference type="EMBL" id="JBHSFQ010000006">
    <property type="protein sequence ID" value="MFC4562045.1"/>
    <property type="molecule type" value="Genomic_DNA"/>
</dbReference>
<evidence type="ECO:0000313" key="2">
    <source>
        <dbReference type="EMBL" id="MFC4562045.1"/>
    </source>
</evidence>
<keyword evidence="3" id="KW-1185">Reference proteome</keyword>
<sequence length="459" mass="49715">MILLIAAIIGALLLTSIPQRISDFIEYALCVVTQGDCPRPGDEQADAPRDEDFIPPRCEVYQLQERAGYSMYVGIFKFGDEYSFMEQQMADGTYRLTLLPHNFELGVEGKAFQVKGEGGDHLQLGAEAKIGAYLRAGVGDTWVFDDREQAMTFKDDIIENQTAMEQMSRNPGMGLYYWLNPPPEIPDPGITTATLRLEAGANAETGAGVKTSEGEQYFDIGTGLNGKFRVGAQVAHRTDRRDPDNVLTGTTYQFDGQLGVGTEIAGAGSEDLTNWTGGVRVMRDADGRPVEIVYTTTVEDTLISKDRLGGRGNNGKGGLKGRDGDSTLQETRTTITLDTPEEQAIAEEYLREEGTTGMPSLAFSQLFDDGDSLLTEPPPGAGDFERLMYEQATVANTTQVRTMDSDTFGGRVALGLGLGAKVTVESSEADTVEAEFLGAPRPGGTRGFVEFPACVSQRE</sequence>
<feature type="region of interest" description="Disordered" evidence="1">
    <location>
        <begin position="305"/>
        <end position="329"/>
    </location>
</feature>